<keyword evidence="4" id="KW-1185">Reference proteome</keyword>
<evidence type="ECO:0000313" key="4">
    <source>
        <dbReference type="Proteomes" id="UP001500320"/>
    </source>
</evidence>
<accession>A0ABP6MQF0</accession>
<proteinExistence type="predicted"/>
<feature type="signal peptide" evidence="1">
    <location>
        <begin position="1"/>
        <end position="30"/>
    </location>
</feature>
<dbReference type="SUPFAM" id="SSF51261">
    <property type="entry name" value="Duplicated hybrid motif"/>
    <property type="match status" value="1"/>
</dbReference>
<organism evidence="3 4">
    <name type="scientific">Planomonospora alba</name>
    <dbReference type="NCBI Taxonomy" id="161354"/>
    <lineage>
        <taxon>Bacteria</taxon>
        <taxon>Bacillati</taxon>
        <taxon>Actinomycetota</taxon>
        <taxon>Actinomycetes</taxon>
        <taxon>Streptosporangiales</taxon>
        <taxon>Streptosporangiaceae</taxon>
        <taxon>Planomonospora</taxon>
    </lineage>
</organism>
<feature type="chain" id="PRO_5045156345" description="M23ase beta-sheet core domain-containing protein" evidence="1">
    <location>
        <begin position="31"/>
        <end position="302"/>
    </location>
</feature>
<gene>
    <name evidence="3" type="ORF">GCM10010466_11440</name>
</gene>
<dbReference type="Pfam" id="PF03995">
    <property type="entry name" value="Inhibitor_I36"/>
    <property type="match status" value="1"/>
</dbReference>
<dbReference type="RefSeq" id="WP_344856616.1">
    <property type="nucleotide sequence ID" value="NZ_BAAAUT010000007.1"/>
</dbReference>
<name>A0ABP6MQF0_9ACTN</name>
<evidence type="ECO:0000256" key="1">
    <source>
        <dbReference type="SAM" id="SignalP"/>
    </source>
</evidence>
<evidence type="ECO:0000259" key="2">
    <source>
        <dbReference type="Pfam" id="PF01551"/>
    </source>
</evidence>
<keyword evidence="1" id="KW-0732">Signal</keyword>
<dbReference type="InterPro" id="IPR016047">
    <property type="entry name" value="M23ase_b-sheet_dom"/>
</dbReference>
<protein>
    <recommendedName>
        <fullName evidence="2">M23ase beta-sheet core domain-containing protein</fullName>
    </recommendedName>
</protein>
<feature type="domain" description="M23ase beta-sheet core" evidence="2">
    <location>
        <begin position="176"/>
        <end position="273"/>
    </location>
</feature>
<reference evidence="4" key="1">
    <citation type="journal article" date="2019" name="Int. J. Syst. Evol. Microbiol.">
        <title>The Global Catalogue of Microorganisms (GCM) 10K type strain sequencing project: providing services to taxonomists for standard genome sequencing and annotation.</title>
        <authorList>
            <consortium name="The Broad Institute Genomics Platform"/>
            <consortium name="The Broad Institute Genome Sequencing Center for Infectious Disease"/>
            <person name="Wu L."/>
            <person name="Ma J."/>
        </authorList>
    </citation>
    <scope>NUCLEOTIDE SEQUENCE [LARGE SCALE GENOMIC DNA]</scope>
    <source>
        <strain evidence="4">JCM 9373</strain>
    </source>
</reference>
<dbReference type="InterPro" id="IPR011055">
    <property type="entry name" value="Dup_hybrid_motif"/>
</dbReference>
<dbReference type="Gene3D" id="2.70.70.10">
    <property type="entry name" value="Glucose Permease (Domain IIA)"/>
    <property type="match status" value="1"/>
</dbReference>
<dbReference type="CDD" id="cd12797">
    <property type="entry name" value="M23_peptidase"/>
    <property type="match status" value="1"/>
</dbReference>
<dbReference type="EMBL" id="BAAAUT010000007">
    <property type="protein sequence ID" value="GAA3122266.1"/>
    <property type="molecule type" value="Genomic_DNA"/>
</dbReference>
<dbReference type="Pfam" id="PF01551">
    <property type="entry name" value="Peptidase_M23"/>
    <property type="match status" value="1"/>
</dbReference>
<sequence>MGTFDRIFAAAAAALALGGAVLAPASPASAAGRNGVCEAGEFCYYFNSNNKGSVSDFTGSVANYATQQPTCYDFKGPGNGKGKCIKNSAASVWNRSGKTVRVYFNSNFGGSVYQDFKPGARGNLKPALKNQNASHQFSPSSAPPSSPSRVNITYGLYRASGQISCGFDGYTNTPGRHEGIDFVRGVGADVHNLVSGEVIHVARGRNGSGGLSTISVYNAASNKTVIYLHTAPRSSLRVGQMVKRGQVIADEAWRGVGSSGAAHTHVEVRPGRQKFASKSVGDPVLSNPNPASFWASQGYNLR</sequence>
<comment type="caution">
    <text evidence="3">The sequence shown here is derived from an EMBL/GenBank/DDBJ whole genome shotgun (WGS) entry which is preliminary data.</text>
</comment>
<dbReference type="Proteomes" id="UP001500320">
    <property type="component" value="Unassembled WGS sequence"/>
</dbReference>
<evidence type="ECO:0000313" key="3">
    <source>
        <dbReference type="EMBL" id="GAA3122266.1"/>
    </source>
</evidence>